<dbReference type="SMART" id="SM00827">
    <property type="entry name" value="PKS_AT"/>
    <property type="match status" value="1"/>
</dbReference>
<keyword evidence="3" id="KW-0597">Phosphoprotein</keyword>
<feature type="active site" description="Proton donor; for dehydratase activity" evidence="7">
    <location>
        <position position="1071"/>
    </location>
</feature>
<protein>
    <submittedName>
        <fullName evidence="11">Uncharacterized protein</fullName>
    </submittedName>
</protein>
<comment type="pathway">
    <text evidence="1">Secondary metabolite biosynthesis.</text>
</comment>
<dbReference type="Pfam" id="PF14765">
    <property type="entry name" value="PS-DH"/>
    <property type="match status" value="1"/>
</dbReference>
<dbReference type="GO" id="GO:0044550">
    <property type="term" value="P:secondary metabolite biosynthetic process"/>
    <property type="evidence" value="ECO:0007669"/>
    <property type="project" value="TreeGrafter"/>
</dbReference>
<dbReference type="PROSITE" id="PS00606">
    <property type="entry name" value="KS3_1"/>
    <property type="match status" value="1"/>
</dbReference>
<evidence type="ECO:0000256" key="2">
    <source>
        <dbReference type="ARBA" id="ARBA00022450"/>
    </source>
</evidence>
<dbReference type="InterPro" id="IPR001227">
    <property type="entry name" value="Ac_transferase_dom_sf"/>
</dbReference>
<evidence type="ECO:0000259" key="8">
    <source>
        <dbReference type="PROSITE" id="PS50075"/>
    </source>
</evidence>
<feature type="active site" description="Proton acceptor; for dehydratase activity" evidence="7">
    <location>
        <position position="918"/>
    </location>
</feature>
<feature type="domain" description="PKS/mFAS DH" evidence="10">
    <location>
        <begin position="866"/>
        <end position="1160"/>
    </location>
</feature>
<dbReference type="Gene3D" id="3.40.47.10">
    <property type="match status" value="1"/>
</dbReference>
<dbReference type="PROSITE" id="PS52004">
    <property type="entry name" value="KS3_2"/>
    <property type="match status" value="1"/>
</dbReference>
<dbReference type="InterPro" id="IPR013968">
    <property type="entry name" value="PKS_KR"/>
</dbReference>
<dbReference type="EMBL" id="KL142378">
    <property type="protein sequence ID" value="KDR76791.1"/>
    <property type="molecule type" value="Genomic_DNA"/>
</dbReference>
<dbReference type="InterPro" id="IPR014030">
    <property type="entry name" value="Ketoacyl_synth_N"/>
</dbReference>
<dbReference type="InterPro" id="IPR036736">
    <property type="entry name" value="ACP-like_sf"/>
</dbReference>
<dbReference type="SUPFAM" id="SSF53901">
    <property type="entry name" value="Thiolase-like"/>
    <property type="match status" value="1"/>
</dbReference>
<dbReference type="STRING" id="685588.A0A067T0W7"/>
<dbReference type="GO" id="GO:0004312">
    <property type="term" value="F:fatty acid synthase activity"/>
    <property type="evidence" value="ECO:0007669"/>
    <property type="project" value="TreeGrafter"/>
</dbReference>
<dbReference type="HOGENOM" id="CLU_000022_31_0_1"/>
<dbReference type="PROSITE" id="PS50075">
    <property type="entry name" value="CARRIER"/>
    <property type="match status" value="1"/>
</dbReference>
<dbReference type="SMART" id="SM00822">
    <property type="entry name" value="PKS_KR"/>
    <property type="match status" value="1"/>
</dbReference>
<dbReference type="Pfam" id="PF02801">
    <property type="entry name" value="Ketoacyl-synt_C"/>
    <property type="match status" value="1"/>
</dbReference>
<feature type="domain" description="Ketosynthase family 3 (KS3)" evidence="9">
    <location>
        <begin position="1"/>
        <end position="418"/>
    </location>
</feature>
<dbReference type="InterPro" id="IPR020841">
    <property type="entry name" value="PKS_Beta-ketoAc_synthase_dom"/>
</dbReference>
<dbReference type="PANTHER" id="PTHR43775:SF37">
    <property type="entry name" value="SI:DKEY-61P9.11"/>
    <property type="match status" value="1"/>
</dbReference>
<accession>A0A067T0W7</accession>
<dbReference type="InterPro" id="IPR036291">
    <property type="entry name" value="NAD(P)-bd_dom_sf"/>
</dbReference>
<dbReference type="GO" id="GO:0031177">
    <property type="term" value="F:phosphopantetheine binding"/>
    <property type="evidence" value="ECO:0007669"/>
    <property type="project" value="InterPro"/>
</dbReference>
<dbReference type="Gene3D" id="3.40.366.10">
    <property type="entry name" value="Malonyl-Coenzyme A Acyl Carrier Protein, domain 2"/>
    <property type="match status" value="1"/>
</dbReference>
<dbReference type="SUPFAM" id="SSF52151">
    <property type="entry name" value="FabD/lysophospholipase-like"/>
    <property type="match status" value="1"/>
</dbReference>
<dbReference type="GO" id="GO:0006633">
    <property type="term" value="P:fatty acid biosynthetic process"/>
    <property type="evidence" value="ECO:0007669"/>
    <property type="project" value="InterPro"/>
</dbReference>
<dbReference type="InterPro" id="IPR057326">
    <property type="entry name" value="KR_dom"/>
</dbReference>
<evidence type="ECO:0000313" key="11">
    <source>
        <dbReference type="EMBL" id="KDR76791.1"/>
    </source>
</evidence>
<feature type="domain" description="Carrier" evidence="8">
    <location>
        <begin position="1815"/>
        <end position="1892"/>
    </location>
</feature>
<evidence type="ECO:0000256" key="3">
    <source>
        <dbReference type="ARBA" id="ARBA00022553"/>
    </source>
</evidence>
<sequence>MDKIAVIGISVELPSGIHQTENLDHDSFFQFLLDQKEAFELIPSERLNIEAWHGKHAGHIHTTNGAFLKNLDMFDNVEFGISAKDAQAMAISTRKLIELSFLALLDSGINYRSQSIGCYASGIAADSLNENIYHQTGSFAGPHPSMIANRISQHLDLTGPSIPIDTACSSSGAALHIAMISLLAGDCSAAVVAGAQINTRFWDWFGYSQGSILSPDGRSKPFEASADGFSRAEGVVAIVLKLLDTAIKDSDYIYGTILASAITTNGSAAAPGAPVAEAQEAALKKAFKRSGRTPQEVDYVECHATGTSKGDPVEANNIGENFQRSGDLFIGSVKGNIGHTEITSFLASFSKVLSMLEHQSIPPNVKLQHPNPAISWDKYRLRVAQEVVNLSQRSGGPSLISISSSGIGGANVHVIVEGAPTKLADRFKSSAPLVLFLAGGLSPRSATSVAESLPRLLQDPKTDVASLATRLGRQSRQMTWRAFTVVDCTDLSNPPMFPAPILTPRTSPPIIFVFSGQGPQHPEMGRVLFQLSPIFRESVQKSDMIYKDRTGHSMIHDVGLFGKEVSTVLDSWPIAITLPALTIFQIALFDLLSNFGVTPNVVIGHSAGEVPALYASGAASRELVVELAIARGEAFTRMESYGGTMAALTCSSDEAETILRYVRGTFPTSDSCLEVACYNSRSAVAIAGHDAMVDQVLQVAKDRGIDGRKIRTRVPVHSSMMEHCREEYVRLTEEVFSRHGLPPLRPHITTFSTLTGSRMTSTYDAQYFWDSTRNSVRFVQAMDEISAEYPNAFFVEISPHPVLSAYISSGLANPDRVAAASLRPTKAGVDMEYRSILVTVGALTVVGYNGVDFSNLNGQVDPVSVHRSTKEEYPFQKKLFPIYFKDAQYRLQVSPHLGSLNHPFLHVNQATHPKLAEHVVLGEAIMPAAGFLEMAFELRATSMINVKFRNILPLSSLTPLKVDISLNGPYWSVRSLDINESDKVYADGFLSFEALVMHESVDINTIRRRCDRSIDGPALYASLVPTFEFGTYFQRAKQILFNKDEALIELAGTDSTLASDGHYIIHPAILDSSFHFLAAPVFTGNLDHNDYYLPSGVARVIFCERPSEGYFPNVLYAHGKLRQWVPNGLSYDITYMDSTGKVLLVLEEFELSCRRKYAHEQIQRRFELVYEPQTFDITARRLPSSSAEEAETLLFWYRIGEEETLQALIAALDPAKPSDVWIAAEGGRDTYAARGLVRSLRHEFPVWFFHFISFPTSYAQNEGWKDVFNDIPPSARTEDEIVISPTGEYLIPRLNPIPLIHQNSRTHNKPPNPFLVKVISSSSQIGSLLSFVGEVEHSTHGREFMKQFALGVMEHPIQSEFGIDHASFYFHQGEENWDRLSADIGGMVVAPLALGLSTFQNGAGQCGKLHVLLTHSDSDIGKVVRRLYEKRGVKVTAVDSCIDIIGLSRLQIHSFDAIISGHSSNDFLEVAKLFTRNGTGRVYSWSQGERSLPTLVKTDPVALQEALRCSLMAEYRDFVPVPPALRPPLQHNVSDQLFRRDKSYLLLGGIGSLGPHIALWMYQNGARNITLASRTMNALQAQANVLPYRVLQYLRRCDDLNIVLELVDGTDYSQVKGLIERLPAPLGGCFLLMTSNMDAIFTNLKPVDFSRLYNVTLGAFDALASAIPITELDFVVAFSSTTALFGNGGQTNYSAYAIFLPLLHQLISLRRSKTALEGVLKSYENAFSFICPAVTGTSLTTSTASQTVGLPSQVPISDVLRWLDDGMRLHMTGTHRFDTYIPDFEWKTVARAFANGSLRLIAPLLPDETQELVQEATVNKAERLRALICGYLGMPEKDLSEDVPLISYGLDSLSSSRLSLALNKEFGLKITQIQLLAYTSTKDIYRRLESVLDEAASAKETTDSLHRAIQAMQDALTRHSLDKPSTLLPPSDILKDIPDKAVILSGATGSLGCHLLSQLIGAPDVRIIYALNRGSPGTSPQDKQAAALEREGLPPALSMSSKLVYLACDYDKPMLGLTDSTISLLSSDATHIIHNAWVSDFVVSLPAYEKLIERTRDLIGIALKARPTRHISFCFISTTGVCRLSDDHREAPIPLSKLPQIPAAFLPYIELGYIQSKWIAEQLTEQAASYGLQTSVLRVGQLAGSVRFNGAWASTQWFPAIVKSAELVQCLPSGEEDIAWLAMDSAASAVLDLYASGTGTYHVVHPRPVAWNTIMSAAASAIGVPLVPYSVWYRSLREKTDTSNAPGSGHVSMKFIDYFGIGVSDGITESSESMGLLAKVNCKKAQGASATLSSDEIPALGQLDVVAWIEYWRRTQFL</sequence>
<dbReference type="GO" id="GO:0004315">
    <property type="term" value="F:3-oxoacyl-[acyl-carrier-protein] synthase activity"/>
    <property type="evidence" value="ECO:0007669"/>
    <property type="project" value="InterPro"/>
</dbReference>
<evidence type="ECO:0000256" key="1">
    <source>
        <dbReference type="ARBA" id="ARBA00005179"/>
    </source>
</evidence>
<evidence type="ECO:0000256" key="5">
    <source>
        <dbReference type="ARBA" id="ARBA00023026"/>
    </source>
</evidence>
<dbReference type="InterPro" id="IPR014031">
    <property type="entry name" value="Ketoacyl_synth_C"/>
</dbReference>
<dbReference type="InterPro" id="IPR016036">
    <property type="entry name" value="Malonyl_transacylase_ACP-bd"/>
</dbReference>
<dbReference type="SMART" id="SM00825">
    <property type="entry name" value="PKS_KS"/>
    <property type="match status" value="1"/>
</dbReference>
<dbReference type="PANTHER" id="PTHR43775">
    <property type="entry name" value="FATTY ACID SYNTHASE"/>
    <property type="match status" value="1"/>
</dbReference>
<proteinExistence type="predicted"/>
<keyword evidence="12" id="KW-1185">Reference proteome</keyword>
<dbReference type="Gene3D" id="3.40.50.720">
    <property type="entry name" value="NAD(P)-binding Rossmann-like Domain"/>
    <property type="match status" value="2"/>
</dbReference>
<dbReference type="Pfam" id="PF07993">
    <property type="entry name" value="NAD_binding_4"/>
    <property type="match status" value="1"/>
</dbReference>
<dbReference type="InterPro" id="IPR016039">
    <property type="entry name" value="Thiolase-like"/>
</dbReference>
<dbReference type="Pfam" id="PF08659">
    <property type="entry name" value="KR"/>
    <property type="match status" value="1"/>
</dbReference>
<dbReference type="InterPro" id="IPR016035">
    <property type="entry name" value="Acyl_Trfase/lysoPLipase"/>
</dbReference>
<feature type="region of interest" description="N-terminal hotdog fold" evidence="7">
    <location>
        <begin position="866"/>
        <end position="997"/>
    </location>
</feature>
<dbReference type="SUPFAM" id="SSF51735">
    <property type="entry name" value="NAD(P)-binding Rossmann-fold domains"/>
    <property type="match status" value="2"/>
</dbReference>
<evidence type="ECO:0000256" key="6">
    <source>
        <dbReference type="ARBA" id="ARBA00023268"/>
    </source>
</evidence>
<dbReference type="InterPro" id="IPR049551">
    <property type="entry name" value="PKS_DH_C"/>
</dbReference>
<dbReference type="SUPFAM" id="SSF47336">
    <property type="entry name" value="ACP-like"/>
    <property type="match status" value="1"/>
</dbReference>
<gene>
    <name evidence="11" type="ORF">GALMADRAFT_156160</name>
</gene>
<dbReference type="Proteomes" id="UP000027222">
    <property type="component" value="Unassembled WGS sequence"/>
</dbReference>
<feature type="region of interest" description="C-terminal hotdog fold" evidence="7">
    <location>
        <begin position="1011"/>
        <end position="1160"/>
    </location>
</feature>
<evidence type="ECO:0000256" key="4">
    <source>
        <dbReference type="ARBA" id="ARBA00022679"/>
    </source>
</evidence>
<dbReference type="Pfam" id="PF00550">
    <property type="entry name" value="PP-binding"/>
    <property type="match status" value="1"/>
</dbReference>
<dbReference type="InterPro" id="IPR049900">
    <property type="entry name" value="PKS_mFAS_DH"/>
</dbReference>
<dbReference type="SUPFAM" id="SSF55048">
    <property type="entry name" value="Probable ACP-binding domain of malonyl-CoA ACP transacylase"/>
    <property type="match status" value="1"/>
</dbReference>
<evidence type="ECO:0000259" key="9">
    <source>
        <dbReference type="PROSITE" id="PS52004"/>
    </source>
</evidence>
<dbReference type="Gene3D" id="3.10.129.110">
    <property type="entry name" value="Polyketide synthase dehydratase"/>
    <property type="match status" value="1"/>
</dbReference>
<dbReference type="Pfam" id="PF00109">
    <property type="entry name" value="ketoacyl-synt"/>
    <property type="match status" value="1"/>
</dbReference>
<dbReference type="SMART" id="SM00823">
    <property type="entry name" value="PKS_PP"/>
    <property type="match status" value="1"/>
</dbReference>
<dbReference type="Pfam" id="PF00698">
    <property type="entry name" value="Acyl_transf_1"/>
    <property type="match status" value="1"/>
</dbReference>
<dbReference type="PROSITE" id="PS52019">
    <property type="entry name" value="PKS_MFAS_DH"/>
    <property type="match status" value="1"/>
</dbReference>
<keyword evidence="4" id="KW-0808">Transferase</keyword>
<keyword evidence="5" id="KW-0843">Virulence</keyword>
<dbReference type="InterPro" id="IPR009081">
    <property type="entry name" value="PP-bd_ACP"/>
</dbReference>
<organism evidence="11 12">
    <name type="scientific">Galerina marginata (strain CBS 339.88)</name>
    <dbReference type="NCBI Taxonomy" id="685588"/>
    <lineage>
        <taxon>Eukaryota</taxon>
        <taxon>Fungi</taxon>
        <taxon>Dikarya</taxon>
        <taxon>Basidiomycota</taxon>
        <taxon>Agaricomycotina</taxon>
        <taxon>Agaricomycetes</taxon>
        <taxon>Agaricomycetidae</taxon>
        <taxon>Agaricales</taxon>
        <taxon>Agaricineae</taxon>
        <taxon>Strophariaceae</taxon>
        <taxon>Galerina</taxon>
    </lineage>
</organism>
<keyword evidence="2" id="KW-0596">Phosphopantetheine</keyword>
<keyword evidence="6" id="KW-0511">Multifunctional enzyme</keyword>
<name>A0A067T0W7_GALM3</name>
<dbReference type="CDD" id="cd00833">
    <property type="entry name" value="PKS"/>
    <property type="match status" value="1"/>
</dbReference>
<dbReference type="InterPro" id="IPR014043">
    <property type="entry name" value="Acyl_transferase_dom"/>
</dbReference>
<dbReference type="Gene3D" id="1.10.1200.10">
    <property type="entry name" value="ACP-like"/>
    <property type="match status" value="1"/>
</dbReference>
<dbReference type="Pfam" id="PF16197">
    <property type="entry name" value="KAsynt_C_assoc"/>
    <property type="match status" value="1"/>
</dbReference>
<evidence type="ECO:0000256" key="7">
    <source>
        <dbReference type="PROSITE-ProRule" id="PRU01363"/>
    </source>
</evidence>
<dbReference type="InterPro" id="IPR042104">
    <property type="entry name" value="PKS_dehydratase_sf"/>
</dbReference>
<reference evidence="12" key="1">
    <citation type="journal article" date="2014" name="Proc. Natl. Acad. Sci. U.S.A.">
        <title>Extensive sampling of basidiomycete genomes demonstrates inadequacy of the white-rot/brown-rot paradigm for wood decay fungi.</title>
        <authorList>
            <person name="Riley R."/>
            <person name="Salamov A.A."/>
            <person name="Brown D.W."/>
            <person name="Nagy L.G."/>
            <person name="Floudas D."/>
            <person name="Held B.W."/>
            <person name="Levasseur A."/>
            <person name="Lombard V."/>
            <person name="Morin E."/>
            <person name="Otillar R."/>
            <person name="Lindquist E.A."/>
            <person name="Sun H."/>
            <person name="LaButti K.M."/>
            <person name="Schmutz J."/>
            <person name="Jabbour D."/>
            <person name="Luo H."/>
            <person name="Baker S.E."/>
            <person name="Pisabarro A.G."/>
            <person name="Walton J.D."/>
            <person name="Blanchette R.A."/>
            <person name="Henrissat B."/>
            <person name="Martin F."/>
            <person name="Cullen D."/>
            <person name="Hibbett D.S."/>
            <person name="Grigoriev I.V."/>
        </authorList>
    </citation>
    <scope>NUCLEOTIDE SEQUENCE [LARGE SCALE GENOMIC DNA]</scope>
    <source>
        <strain evidence="12">CBS 339.88</strain>
    </source>
</reference>
<dbReference type="InterPro" id="IPR020806">
    <property type="entry name" value="PKS_PP-bd"/>
</dbReference>
<dbReference type="InterPro" id="IPR050091">
    <property type="entry name" value="PKS_NRPS_Biosynth_Enz"/>
</dbReference>
<dbReference type="OrthoDB" id="329835at2759"/>
<evidence type="ECO:0000313" key="12">
    <source>
        <dbReference type="Proteomes" id="UP000027222"/>
    </source>
</evidence>
<dbReference type="InterPro" id="IPR013120">
    <property type="entry name" value="FAR_NAD-bd"/>
</dbReference>
<dbReference type="InterPro" id="IPR018201">
    <property type="entry name" value="Ketoacyl_synth_AS"/>
</dbReference>
<dbReference type="InterPro" id="IPR032821">
    <property type="entry name" value="PKS_assoc"/>
</dbReference>
<evidence type="ECO:0000259" key="10">
    <source>
        <dbReference type="PROSITE" id="PS52019"/>
    </source>
</evidence>